<evidence type="ECO:0000313" key="1">
    <source>
        <dbReference type="EMBL" id="GAU99982.1"/>
    </source>
</evidence>
<dbReference type="OrthoDB" id="2016582at2759"/>
<comment type="caution">
    <text evidence="1">The sequence shown here is derived from an EMBL/GenBank/DDBJ whole genome shotgun (WGS) entry which is preliminary data.</text>
</comment>
<keyword evidence="2" id="KW-1185">Reference proteome</keyword>
<accession>A0A1D1VIQ5</accession>
<dbReference type="EMBL" id="BDGG01000005">
    <property type="protein sequence ID" value="GAU99982.1"/>
    <property type="molecule type" value="Genomic_DNA"/>
</dbReference>
<gene>
    <name evidence="1" type="primary">RvY_10911-1</name>
    <name evidence="1" type="synonym">RvY_10911.1</name>
    <name evidence="1" type="ORF">RvY_10911</name>
</gene>
<reference evidence="1 2" key="1">
    <citation type="journal article" date="2016" name="Nat. Commun.">
        <title>Extremotolerant tardigrade genome and improved radiotolerance of human cultured cells by tardigrade-unique protein.</title>
        <authorList>
            <person name="Hashimoto T."/>
            <person name="Horikawa D.D."/>
            <person name="Saito Y."/>
            <person name="Kuwahara H."/>
            <person name="Kozuka-Hata H."/>
            <person name="Shin-I T."/>
            <person name="Minakuchi Y."/>
            <person name="Ohishi K."/>
            <person name="Motoyama A."/>
            <person name="Aizu T."/>
            <person name="Enomoto A."/>
            <person name="Kondo K."/>
            <person name="Tanaka S."/>
            <person name="Hara Y."/>
            <person name="Koshikawa S."/>
            <person name="Sagara H."/>
            <person name="Miura T."/>
            <person name="Yokobori S."/>
            <person name="Miyagawa K."/>
            <person name="Suzuki Y."/>
            <person name="Kubo T."/>
            <person name="Oyama M."/>
            <person name="Kohara Y."/>
            <person name="Fujiyama A."/>
            <person name="Arakawa K."/>
            <person name="Katayama T."/>
            <person name="Toyoda A."/>
            <person name="Kunieda T."/>
        </authorList>
    </citation>
    <scope>NUCLEOTIDE SEQUENCE [LARGE SCALE GENOMIC DNA]</scope>
    <source>
        <strain evidence="1 2">YOKOZUNA-1</strain>
    </source>
</reference>
<organism evidence="1 2">
    <name type="scientific">Ramazzottius varieornatus</name>
    <name type="common">Water bear</name>
    <name type="synonym">Tardigrade</name>
    <dbReference type="NCBI Taxonomy" id="947166"/>
    <lineage>
        <taxon>Eukaryota</taxon>
        <taxon>Metazoa</taxon>
        <taxon>Ecdysozoa</taxon>
        <taxon>Tardigrada</taxon>
        <taxon>Eutardigrada</taxon>
        <taxon>Parachela</taxon>
        <taxon>Hypsibioidea</taxon>
        <taxon>Ramazzottiidae</taxon>
        <taxon>Ramazzottius</taxon>
    </lineage>
</organism>
<dbReference type="AlphaFoldDB" id="A0A1D1VIQ5"/>
<sequence>MVDTLAKSYVGKTREKVGAAAEDAEERKIQKYQGIASQYLFVPLGLETFGSWGSAATELINAIGKKLVEFSFETRSLQCFKQRLPLAIQRGNAFWVMGTAKETKGLEETFYVLNLRKGRPVST</sequence>
<proteinExistence type="predicted"/>
<protein>
    <submittedName>
        <fullName evidence="1">Uncharacterized protein</fullName>
    </submittedName>
</protein>
<evidence type="ECO:0000313" key="2">
    <source>
        <dbReference type="Proteomes" id="UP000186922"/>
    </source>
</evidence>
<dbReference type="Proteomes" id="UP000186922">
    <property type="component" value="Unassembled WGS sequence"/>
</dbReference>
<name>A0A1D1VIQ5_RAMVA</name>